<keyword evidence="4" id="KW-0862">Zinc</keyword>
<feature type="domain" description="Threonyl/alanyl tRNA synthetase SAD" evidence="5">
    <location>
        <begin position="266"/>
        <end position="295"/>
    </location>
</feature>
<dbReference type="InterPro" id="IPR051335">
    <property type="entry name" value="Alanyl-tRNA_Editing_Enzymes"/>
</dbReference>
<evidence type="ECO:0000313" key="7">
    <source>
        <dbReference type="Proteomes" id="UP000636479"/>
    </source>
</evidence>
<dbReference type="GeneID" id="59346522"/>
<comment type="similarity">
    <text evidence="2">Belongs to the class-II aminoacyl-tRNA synthetase family. Alax-L subfamily.</text>
</comment>
<evidence type="ECO:0000313" key="6">
    <source>
        <dbReference type="EMBL" id="KAF7301650.1"/>
    </source>
</evidence>
<dbReference type="PANTHER" id="PTHR43462">
    <property type="entry name" value="ALANYL-TRNA EDITING PROTEIN"/>
    <property type="match status" value="1"/>
</dbReference>
<dbReference type="Gene3D" id="3.30.980.10">
    <property type="entry name" value="Threonyl-trna Synthetase, Chain A, domain 2"/>
    <property type="match status" value="1"/>
</dbReference>
<keyword evidence="3" id="KW-0479">Metal-binding</keyword>
<dbReference type="InterPro" id="IPR009000">
    <property type="entry name" value="Transl_B-barrel_sf"/>
</dbReference>
<protein>
    <submittedName>
        <fullName evidence="6">tRNA-SAD domain-containing protein</fullName>
    </submittedName>
</protein>
<comment type="cofactor">
    <cofactor evidence="1">
        <name>Zn(2+)</name>
        <dbReference type="ChEBI" id="CHEBI:29105"/>
    </cofactor>
</comment>
<keyword evidence="7" id="KW-1185">Reference proteome</keyword>
<proteinExistence type="inferred from homology"/>
<dbReference type="GO" id="GO:0004812">
    <property type="term" value="F:aminoacyl-tRNA ligase activity"/>
    <property type="evidence" value="ECO:0007669"/>
    <property type="project" value="InterPro"/>
</dbReference>
<dbReference type="OrthoDB" id="288942at2759"/>
<dbReference type="Gene3D" id="2.40.30.130">
    <property type="match status" value="1"/>
</dbReference>
<dbReference type="GO" id="GO:0002196">
    <property type="term" value="F:Ser-tRNA(Ala) deacylase activity"/>
    <property type="evidence" value="ECO:0007669"/>
    <property type="project" value="TreeGrafter"/>
</dbReference>
<sequence>MVATEPEYHRILSEPLRSWISDSADYSTPVGLLACQRNPLLRKNTAFVISSTLSAPPPPPKGKQNKKSVIAPTLPTGVPVLEVILSDTVLFPEGGGQPTDTGIFRTQDGSVWPVLKVLRQGGTAVHYVQHVGDQTPEEALQKYFAAGVKIEVELDNGGWERRTDHMTLHTSQHLLSALLDTKLQLPTLSWSLTSSGPCYVEIPRGMTTEEILMIQNEANRLVFEGTKVHIEVQELDRTAIAPVEKTENGRAVGRGLPEDYTGGVHRVVHIAGVDINPCCGTHLPSLNNLQLFILPHTDALSRSATTVARLYFLAGPRLINHLTSTHNSLASTAALLSCGLPQVPERVAQVVDDRKSVTKRSEDLELELAKFIATEISSEMDKTSPGGLFRKHVHRLDDSPSALAFLTAIASALADLAAKSSLKQSYILVLSSSPSSPALTGTNVVLVLGSDDARVKIVGDGLKSTLGVKGGGKGSRWSGKLVGTWKAKEDAVVEEILEKVS</sequence>
<gene>
    <name evidence="6" type="ORF">MIND_00730500</name>
</gene>
<dbReference type="InterPro" id="IPR018163">
    <property type="entry name" value="Thr/Ala-tRNA-synth_IIc_edit"/>
</dbReference>
<dbReference type="SUPFAM" id="SSF50447">
    <property type="entry name" value="Translation proteins"/>
    <property type="match status" value="1"/>
</dbReference>
<comment type="caution">
    <text evidence="6">The sequence shown here is derived from an EMBL/GenBank/DDBJ whole genome shotgun (WGS) entry which is preliminary data.</text>
</comment>
<dbReference type="GO" id="GO:0043039">
    <property type="term" value="P:tRNA aminoacylation"/>
    <property type="evidence" value="ECO:0007669"/>
    <property type="project" value="InterPro"/>
</dbReference>
<reference evidence="6" key="1">
    <citation type="submission" date="2020-05" db="EMBL/GenBank/DDBJ databases">
        <title>Mycena genomes resolve the evolution of fungal bioluminescence.</title>
        <authorList>
            <person name="Tsai I.J."/>
        </authorList>
    </citation>
    <scope>NUCLEOTIDE SEQUENCE</scope>
    <source>
        <strain evidence="6">171206Taipei</strain>
    </source>
</reference>
<dbReference type="Proteomes" id="UP000636479">
    <property type="component" value="Unassembled WGS sequence"/>
</dbReference>
<dbReference type="AlphaFoldDB" id="A0A8H6SMM5"/>
<organism evidence="6 7">
    <name type="scientific">Mycena indigotica</name>
    <dbReference type="NCBI Taxonomy" id="2126181"/>
    <lineage>
        <taxon>Eukaryota</taxon>
        <taxon>Fungi</taxon>
        <taxon>Dikarya</taxon>
        <taxon>Basidiomycota</taxon>
        <taxon>Agaricomycotina</taxon>
        <taxon>Agaricomycetes</taxon>
        <taxon>Agaricomycetidae</taxon>
        <taxon>Agaricales</taxon>
        <taxon>Marasmiineae</taxon>
        <taxon>Mycenaceae</taxon>
        <taxon>Mycena</taxon>
    </lineage>
</organism>
<evidence type="ECO:0000256" key="3">
    <source>
        <dbReference type="ARBA" id="ARBA00022723"/>
    </source>
</evidence>
<dbReference type="PANTHER" id="PTHR43462:SF1">
    <property type="entry name" value="ALANYL-TRNA EDITING PROTEIN AARSD1"/>
    <property type="match status" value="1"/>
</dbReference>
<name>A0A8H6SMM5_9AGAR</name>
<dbReference type="Pfam" id="PF07973">
    <property type="entry name" value="tRNA_SAD"/>
    <property type="match status" value="1"/>
</dbReference>
<dbReference type="GO" id="GO:0005524">
    <property type="term" value="F:ATP binding"/>
    <property type="evidence" value="ECO:0007669"/>
    <property type="project" value="InterPro"/>
</dbReference>
<evidence type="ECO:0000259" key="5">
    <source>
        <dbReference type="Pfam" id="PF07973"/>
    </source>
</evidence>
<dbReference type="EMBL" id="JACAZF010000006">
    <property type="protein sequence ID" value="KAF7301650.1"/>
    <property type="molecule type" value="Genomic_DNA"/>
</dbReference>
<dbReference type="InterPro" id="IPR012947">
    <property type="entry name" value="tRNA_SAD"/>
</dbReference>
<evidence type="ECO:0000256" key="2">
    <source>
        <dbReference type="ARBA" id="ARBA00008429"/>
    </source>
</evidence>
<accession>A0A8H6SMM5</accession>
<dbReference type="SUPFAM" id="SSF55186">
    <property type="entry name" value="ThrRS/AlaRS common domain"/>
    <property type="match status" value="1"/>
</dbReference>
<dbReference type="GO" id="GO:0046872">
    <property type="term" value="F:metal ion binding"/>
    <property type="evidence" value="ECO:0007669"/>
    <property type="project" value="UniProtKB-KW"/>
</dbReference>
<dbReference type="RefSeq" id="XP_037219650.1">
    <property type="nucleotide sequence ID" value="XM_037364006.1"/>
</dbReference>
<evidence type="ECO:0000256" key="4">
    <source>
        <dbReference type="ARBA" id="ARBA00022833"/>
    </source>
</evidence>
<evidence type="ECO:0000256" key="1">
    <source>
        <dbReference type="ARBA" id="ARBA00001947"/>
    </source>
</evidence>